<keyword evidence="1" id="KW-1133">Transmembrane helix</keyword>
<dbReference type="EMBL" id="JACYTQ010000001">
    <property type="protein sequence ID" value="MBD8487779.1"/>
    <property type="molecule type" value="Genomic_DNA"/>
</dbReference>
<evidence type="ECO:0000259" key="2">
    <source>
        <dbReference type="Pfam" id="PF04773"/>
    </source>
</evidence>
<feature type="domain" description="FecR protein" evidence="2">
    <location>
        <begin position="125"/>
        <end position="215"/>
    </location>
</feature>
<sequence>MNKDKLIRFLNNKASVGEKQEVSQWLEKPKAQQKLDALMEKTWEESEISDSKEDKERILDNIHKKIRKENERPLQNKGKKLWWPSLKIAASVLLIGLITFAVYRQVYHLDVPEVKEELIVYTREAKSGQKLKLRLPDQTFVILNANSSLSYSSEFGKEIREVSLKGEAFFEVASDKEHPFKVRTENLVTTALGTAFNTSSRDGDVKVALTEGKVKVEQLGPSNGDNEVLLVPGQMASFTSEENYMLQVETFEPLKVTAWKEGRIRFQSKKLKDVIENLEQWYSIDIELGKGVKASRKVSGLFDNESLENILNGLSFSLGIKYEIKENKVIINT</sequence>
<comment type="caution">
    <text evidence="4">The sequence shown here is derived from an EMBL/GenBank/DDBJ whole genome shotgun (WGS) entry which is preliminary data.</text>
</comment>
<feature type="transmembrane region" description="Helical" evidence="1">
    <location>
        <begin position="81"/>
        <end position="103"/>
    </location>
</feature>
<accession>A0ABR9AGY2</accession>
<organism evidence="4 5">
    <name type="scientific">Echinicola arenosa</name>
    <dbReference type="NCBI Taxonomy" id="2774144"/>
    <lineage>
        <taxon>Bacteria</taxon>
        <taxon>Pseudomonadati</taxon>
        <taxon>Bacteroidota</taxon>
        <taxon>Cytophagia</taxon>
        <taxon>Cytophagales</taxon>
        <taxon>Cyclobacteriaceae</taxon>
        <taxon>Echinicola</taxon>
    </lineage>
</organism>
<evidence type="ECO:0000259" key="3">
    <source>
        <dbReference type="Pfam" id="PF16344"/>
    </source>
</evidence>
<dbReference type="Gene3D" id="3.55.50.30">
    <property type="match status" value="1"/>
</dbReference>
<dbReference type="PANTHER" id="PTHR30273:SF2">
    <property type="entry name" value="PROTEIN FECR"/>
    <property type="match status" value="1"/>
</dbReference>
<dbReference type="Gene3D" id="2.60.120.1440">
    <property type="match status" value="1"/>
</dbReference>
<dbReference type="InterPro" id="IPR012373">
    <property type="entry name" value="Ferrdict_sens_TM"/>
</dbReference>
<dbReference type="Proteomes" id="UP000647133">
    <property type="component" value="Unassembled WGS sequence"/>
</dbReference>
<proteinExistence type="predicted"/>
<dbReference type="RefSeq" id="WP_192008260.1">
    <property type="nucleotide sequence ID" value="NZ_JACYTQ010000001.1"/>
</dbReference>
<keyword evidence="1" id="KW-0472">Membrane</keyword>
<dbReference type="InterPro" id="IPR006860">
    <property type="entry name" value="FecR"/>
</dbReference>
<dbReference type="Pfam" id="PF04773">
    <property type="entry name" value="FecR"/>
    <property type="match status" value="1"/>
</dbReference>
<evidence type="ECO:0000313" key="4">
    <source>
        <dbReference type="EMBL" id="MBD8487779.1"/>
    </source>
</evidence>
<evidence type="ECO:0000256" key="1">
    <source>
        <dbReference type="SAM" id="Phobius"/>
    </source>
</evidence>
<name>A0ABR9AGY2_9BACT</name>
<feature type="domain" description="Protein FecR C-terminal" evidence="3">
    <location>
        <begin position="264"/>
        <end position="331"/>
    </location>
</feature>
<gene>
    <name evidence="4" type="ORF">IFO69_03355</name>
</gene>
<keyword evidence="5" id="KW-1185">Reference proteome</keyword>
<protein>
    <submittedName>
        <fullName evidence="4">FecR domain-containing protein</fullName>
    </submittedName>
</protein>
<evidence type="ECO:0000313" key="5">
    <source>
        <dbReference type="Proteomes" id="UP000647133"/>
    </source>
</evidence>
<reference evidence="4 5" key="1">
    <citation type="submission" date="2020-09" db="EMBL/GenBank/DDBJ databases">
        <title>Echinicola sp. CAU 1574 isolated from sand of Sido Beach.</title>
        <authorList>
            <person name="Kim W."/>
        </authorList>
    </citation>
    <scope>NUCLEOTIDE SEQUENCE [LARGE SCALE GENOMIC DNA]</scope>
    <source>
        <strain evidence="4 5">CAU 1574</strain>
    </source>
</reference>
<dbReference type="PANTHER" id="PTHR30273">
    <property type="entry name" value="PERIPLASMIC SIGNAL SENSOR AND SIGMA FACTOR ACTIVATOR FECR-RELATED"/>
    <property type="match status" value="1"/>
</dbReference>
<dbReference type="PIRSF" id="PIRSF018266">
    <property type="entry name" value="FecR"/>
    <property type="match status" value="1"/>
</dbReference>
<keyword evidence="1" id="KW-0812">Transmembrane</keyword>
<dbReference type="Pfam" id="PF16344">
    <property type="entry name" value="FecR_C"/>
    <property type="match status" value="1"/>
</dbReference>
<dbReference type="InterPro" id="IPR032508">
    <property type="entry name" value="FecR_C"/>
</dbReference>